<evidence type="ECO:0000256" key="2">
    <source>
        <dbReference type="ARBA" id="ARBA00023235"/>
    </source>
</evidence>
<dbReference type="InterPro" id="IPR001920">
    <property type="entry name" value="Asp/Glu_race"/>
</dbReference>
<dbReference type="RefSeq" id="WP_127827112.1">
    <property type="nucleotide sequence ID" value="NZ_RZYA01000002.1"/>
</dbReference>
<dbReference type="EMBL" id="RZYA01000002">
    <property type="protein sequence ID" value="RVU27957.1"/>
    <property type="molecule type" value="Genomic_DNA"/>
</dbReference>
<proteinExistence type="inferred from homology"/>
<sequence>MTIGILGGMGPLATVDFYRKVIDATPAGADQDHVPVVVWADPTVPDRSAALTGRGPDPTPWLVRGAHRLEALGAQVIATPCNTAHAFLDAVRASVRVPMPDMIAETVAEIRACHPDVTSVGLLATTGTLRAELYQHALEAAGLRTVVPTTLTQEEAVTGAIRRVKAGEVGADPVCLIERAAGELAARGAGLLVAGCTELPLLLGEMSAGLKVVDPTAVLARTTVRKALALPVMPVE</sequence>
<gene>
    <name evidence="3" type="ORF">EOT10_06695</name>
</gene>
<keyword evidence="4" id="KW-1185">Reference proteome</keyword>
<keyword evidence="2 3" id="KW-0413">Isomerase</keyword>
<evidence type="ECO:0000313" key="3">
    <source>
        <dbReference type="EMBL" id="RVU27957.1"/>
    </source>
</evidence>
<dbReference type="Proteomes" id="UP000283128">
    <property type="component" value="Unassembled WGS sequence"/>
</dbReference>
<accession>A0A437Q0B4</accession>
<dbReference type="InterPro" id="IPR004380">
    <property type="entry name" value="Asp_race"/>
</dbReference>
<dbReference type="AlphaFoldDB" id="A0A437Q0B4"/>
<comment type="caution">
    <text evidence="3">The sequence shown here is derived from an EMBL/GenBank/DDBJ whole genome shotgun (WGS) entry which is preliminary data.</text>
</comment>
<dbReference type="GO" id="GO:0047661">
    <property type="term" value="F:amino-acid racemase activity"/>
    <property type="evidence" value="ECO:0007669"/>
    <property type="project" value="InterPro"/>
</dbReference>
<dbReference type="InterPro" id="IPR015942">
    <property type="entry name" value="Asp/Glu/hydantoin_racemase"/>
</dbReference>
<dbReference type="Gene3D" id="3.40.50.1860">
    <property type="match status" value="2"/>
</dbReference>
<dbReference type="OrthoDB" id="9803739at2"/>
<dbReference type="NCBIfam" id="TIGR00035">
    <property type="entry name" value="asp_race"/>
    <property type="match status" value="1"/>
</dbReference>
<comment type="similarity">
    <text evidence="1">Belongs to the aspartate/glutamate racemases family.</text>
</comment>
<reference evidence="3 4" key="1">
    <citation type="submission" date="2019-01" db="EMBL/GenBank/DDBJ databases">
        <title>Genome sequences of Streptomyces and Rhizobium isolates collected from root and soil.</title>
        <authorList>
            <person name="Chhettri S."/>
            <person name="Sevigny J.L."/>
            <person name="Sen A."/>
            <person name="Ennis N."/>
            <person name="Tisa L."/>
        </authorList>
    </citation>
    <scope>NUCLEOTIDE SEQUENCE [LARGE SCALE GENOMIC DNA]</scope>
    <source>
        <strain evidence="3 4">San01</strain>
    </source>
</reference>
<dbReference type="EC" id="5.1.1.-" evidence="3"/>
<name>A0A437Q0B4_9ACTN</name>
<evidence type="ECO:0000256" key="1">
    <source>
        <dbReference type="ARBA" id="ARBA00007847"/>
    </source>
</evidence>
<organism evidence="3 4">
    <name type="scientific">Streptomyces antnestii</name>
    <dbReference type="NCBI Taxonomy" id="2494256"/>
    <lineage>
        <taxon>Bacteria</taxon>
        <taxon>Bacillati</taxon>
        <taxon>Actinomycetota</taxon>
        <taxon>Actinomycetes</taxon>
        <taxon>Kitasatosporales</taxon>
        <taxon>Streptomycetaceae</taxon>
        <taxon>Streptomyces</taxon>
    </lineage>
</organism>
<dbReference type="PANTHER" id="PTHR21198">
    <property type="entry name" value="GLUTAMATE RACEMASE"/>
    <property type="match status" value="1"/>
</dbReference>
<protein>
    <submittedName>
        <fullName evidence="3">Amino acid racemase</fullName>
        <ecNumber evidence="3">5.1.1.-</ecNumber>
    </submittedName>
</protein>
<dbReference type="PANTHER" id="PTHR21198:SF7">
    <property type="entry name" value="ASPARTATE-GLUTAMATE RACEMASE FAMILY"/>
    <property type="match status" value="1"/>
</dbReference>
<dbReference type="Pfam" id="PF01177">
    <property type="entry name" value="Asp_Glu_race"/>
    <property type="match status" value="1"/>
</dbReference>
<dbReference type="SUPFAM" id="SSF53681">
    <property type="entry name" value="Aspartate/glutamate racemase"/>
    <property type="match status" value="2"/>
</dbReference>
<evidence type="ECO:0000313" key="4">
    <source>
        <dbReference type="Proteomes" id="UP000283128"/>
    </source>
</evidence>